<gene>
    <name evidence="11" type="primary">LOC110975395</name>
</gene>
<dbReference type="FunFam" id="3.30.470.10:FF:000002">
    <property type="entry name" value="Branched-chain-amino-acid aminotransferase"/>
    <property type="match status" value="1"/>
</dbReference>
<dbReference type="InterPro" id="IPR005786">
    <property type="entry name" value="B_amino_transII"/>
</dbReference>
<evidence type="ECO:0000256" key="4">
    <source>
        <dbReference type="ARBA" id="ARBA00022576"/>
    </source>
</evidence>
<dbReference type="InterPro" id="IPR043131">
    <property type="entry name" value="BCAT-like_N"/>
</dbReference>
<organism evidence="10 11">
    <name type="scientific">Acanthaster planci</name>
    <name type="common">Crown-of-thorns starfish</name>
    <dbReference type="NCBI Taxonomy" id="133434"/>
    <lineage>
        <taxon>Eukaryota</taxon>
        <taxon>Metazoa</taxon>
        <taxon>Echinodermata</taxon>
        <taxon>Eleutherozoa</taxon>
        <taxon>Asterozoa</taxon>
        <taxon>Asteroidea</taxon>
        <taxon>Valvatacea</taxon>
        <taxon>Valvatida</taxon>
        <taxon>Acanthasteridae</taxon>
        <taxon>Acanthaster</taxon>
    </lineage>
</organism>
<proteinExistence type="inferred from homology"/>
<dbReference type="NCBIfam" id="NF009897">
    <property type="entry name" value="PRK13357.1"/>
    <property type="match status" value="1"/>
</dbReference>
<keyword evidence="6" id="KW-0808">Transferase</keyword>
<dbReference type="AlphaFoldDB" id="A0A8B7XRR7"/>
<dbReference type="FunFam" id="3.20.10.10:FF:000004">
    <property type="entry name" value="Branched-chain-amino-acid aminotransferase"/>
    <property type="match status" value="1"/>
</dbReference>
<reference evidence="11" key="1">
    <citation type="submission" date="2025-08" db="UniProtKB">
        <authorList>
            <consortium name="RefSeq"/>
        </authorList>
    </citation>
    <scope>IDENTIFICATION</scope>
</reference>
<evidence type="ECO:0000256" key="5">
    <source>
        <dbReference type="ARBA" id="ARBA00022605"/>
    </source>
</evidence>
<dbReference type="InterPro" id="IPR001544">
    <property type="entry name" value="Aminotrans_IV"/>
</dbReference>
<keyword evidence="8" id="KW-0100">Branched-chain amino acid biosynthesis</keyword>
<keyword evidence="4" id="KW-0032">Aminotransferase</keyword>
<dbReference type="Gene3D" id="3.30.470.10">
    <property type="match status" value="1"/>
</dbReference>
<keyword evidence="10" id="KW-1185">Reference proteome</keyword>
<dbReference type="PANTHER" id="PTHR11825:SF44">
    <property type="entry name" value="BRANCHED-CHAIN-AMINO-ACID AMINOTRANSFERASE"/>
    <property type="match status" value="1"/>
</dbReference>
<accession>A0A8B7XRR7</accession>
<dbReference type="InterPro" id="IPR036038">
    <property type="entry name" value="Aminotransferase-like"/>
</dbReference>
<sequence>MAAVHVTNFFHRLTKCGRRVSCHPWHRHCVRRCMASLQSFKASDLQIERSTNLKPKPDSENLIFGKEFTDHMLVIDWSKDAGWQAPKIVPFGNLSLHPASSSLHYALELFEGMKAYRGVDNKIRLFRPRENMQRMVNSAERCALPVFDKEELLKCMSKLISLDREWVPHSTTSTLYIRPTMIATEPSLGVSPPGHAKLFVIIGPVGPYFATGAFNPVRLYADTKNVRAWKGGVGYAKLGCNYGPTVMPQVEAVTQKHCQQILWLYGEEHYVTEVGTMNIMMYWQNEQGEKELITPELDGTILPGVTRKSLLELTRKWGEFKVTERTFTMKEVMRAVQEKRIYEMFGAGTACVVCPVSSILYQGEDLQIPTKDDGANLAVRLYNELNDIQFGRTESDWVYEIE</sequence>
<evidence type="ECO:0000256" key="7">
    <source>
        <dbReference type="ARBA" id="ARBA00022898"/>
    </source>
</evidence>
<dbReference type="RefSeq" id="XP_022083543.1">
    <property type="nucleotide sequence ID" value="XM_022227851.1"/>
</dbReference>
<dbReference type="OrthoDB" id="1732691at2759"/>
<dbReference type="PANTHER" id="PTHR11825">
    <property type="entry name" value="SUBGROUP IIII AMINOTRANSFERASE"/>
    <property type="match status" value="1"/>
</dbReference>
<keyword evidence="5" id="KW-0028">Amino-acid biosynthesis</keyword>
<dbReference type="SUPFAM" id="SSF56752">
    <property type="entry name" value="D-aminoacid aminotransferase-like PLP-dependent enzymes"/>
    <property type="match status" value="1"/>
</dbReference>
<dbReference type="GO" id="GO:0009099">
    <property type="term" value="P:L-valine biosynthetic process"/>
    <property type="evidence" value="ECO:0007669"/>
    <property type="project" value="TreeGrafter"/>
</dbReference>
<evidence type="ECO:0000313" key="11">
    <source>
        <dbReference type="RefSeq" id="XP_022083543.1"/>
    </source>
</evidence>
<dbReference type="PIRSF" id="PIRSF006468">
    <property type="entry name" value="BCAT1"/>
    <property type="match status" value="1"/>
</dbReference>
<dbReference type="GO" id="GO:0009098">
    <property type="term" value="P:L-leucine biosynthetic process"/>
    <property type="evidence" value="ECO:0007669"/>
    <property type="project" value="TreeGrafter"/>
</dbReference>
<dbReference type="GO" id="GO:0005739">
    <property type="term" value="C:mitochondrion"/>
    <property type="evidence" value="ECO:0007669"/>
    <property type="project" value="TreeGrafter"/>
</dbReference>
<dbReference type="Pfam" id="PF01063">
    <property type="entry name" value="Aminotran_4"/>
    <property type="match status" value="1"/>
</dbReference>
<dbReference type="OMA" id="ICTDHMV"/>
<evidence type="ECO:0000256" key="1">
    <source>
        <dbReference type="ARBA" id="ARBA00001933"/>
    </source>
</evidence>
<dbReference type="KEGG" id="aplc:110975395"/>
<dbReference type="GeneID" id="110975395"/>
<comment type="cofactor">
    <cofactor evidence="1">
        <name>pyridoxal 5'-phosphate</name>
        <dbReference type="ChEBI" id="CHEBI:597326"/>
    </cofactor>
</comment>
<evidence type="ECO:0000256" key="8">
    <source>
        <dbReference type="ARBA" id="ARBA00023304"/>
    </source>
</evidence>
<evidence type="ECO:0000313" key="10">
    <source>
        <dbReference type="Proteomes" id="UP000694845"/>
    </source>
</evidence>
<dbReference type="Gene3D" id="3.20.10.10">
    <property type="entry name" value="D-amino Acid Aminotransferase, subunit A, domain 2"/>
    <property type="match status" value="1"/>
</dbReference>
<evidence type="ECO:0000256" key="3">
    <source>
        <dbReference type="ARBA" id="ARBA00013053"/>
    </source>
</evidence>
<dbReference type="GO" id="GO:0004084">
    <property type="term" value="F:branched-chain-amino-acid transaminase activity"/>
    <property type="evidence" value="ECO:0007669"/>
    <property type="project" value="UniProtKB-EC"/>
</dbReference>
<dbReference type="InterPro" id="IPR043132">
    <property type="entry name" value="BCAT-like_C"/>
</dbReference>
<keyword evidence="7" id="KW-0663">Pyridoxal phosphate</keyword>
<dbReference type="CDD" id="cd01557">
    <property type="entry name" value="BCAT_beta_family"/>
    <property type="match status" value="1"/>
</dbReference>
<dbReference type="Proteomes" id="UP000694845">
    <property type="component" value="Unplaced"/>
</dbReference>
<name>A0A8B7XRR7_ACAPL</name>
<evidence type="ECO:0000256" key="2">
    <source>
        <dbReference type="ARBA" id="ARBA00009320"/>
    </source>
</evidence>
<dbReference type="EC" id="2.6.1.42" evidence="3"/>
<evidence type="ECO:0000256" key="9">
    <source>
        <dbReference type="PIRSR" id="PIRSR006468-1"/>
    </source>
</evidence>
<dbReference type="InterPro" id="IPR033939">
    <property type="entry name" value="BCAT_family"/>
</dbReference>
<feature type="modified residue" description="N6-(pyridoxal phosphate)lysine" evidence="9">
    <location>
        <position position="237"/>
    </location>
</feature>
<comment type="similarity">
    <text evidence="2">Belongs to the class-IV pyridoxal-phosphate-dependent aminotransferase family.</text>
</comment>
<dbReference type="NCBIfam" id="TIGR01123">
    <property type="entry name" value="ilvE_II"/>
    <property type="match status" value="1"/>
</dbReference>
<evidence type="ECO:0000256" key="6">
    <source>
        <dbReference type="ARBA" id="ARBA00022679"/>
    </source>
</evidence>
<protein>
    <recommendedName>
        <fullName evidence="3">branched-chain-amino-acid transaminase</fullName>
        <ecNumber evidence="3">2.6.1.42</ecNumber>
    </recommendedName>
</protein>